<evidence type="ECO:0000259" key="14">
    <source>
        <dbReference type="Pfam" id="PF20260"/>
    </source>
</evidence>
<evidence type="ECO:0000256" key="7">
    <source>
        <dbReference type="ARBA" id="ARBA00022603"/>
    </source>
</evidence>
<keyword evidence="8 12" id="KW-0808">Transferase</keyword>
<dbReference type="PANTHER" id="PTHR30027">
    <property type="entry name" value="RIBOSOMAL RNA SMALL SUBUNIT METHYLTRANSFERASE E"/>
    <property type="match status" value="1"/>
</dbReference>
<evidence type="ECO:0000256" key="1">
    <source>
        <dbReference type="ARBA" id="ARBA00004496"/>
    </source>
</evidence>
<keyword evidence="9 12" id="KW-0949">S-adenosyl-L-methionine</keyword>
<dbReference type="InterPro" id="IPR029026">
    <property type="entry name" value="tRNA_m1G_MTases_N"/>
</dbReference>
<dbReference type="GO" id="GO:0005737">
    <property type="term" value="C:cytoplasm"/>
    <property type="evidence" value="ECO:0007669"/>
    <property type="project" value="UniProtKB-SubCell"/>
</dbReference>
<comment type="function">
    <text evidence="10 12">Specifically methylates the N3 position of the uracil ring of uridine 1498 (m3U1498) in 16S rRNA. Acts on the fully assembled 30S ribosomal subunit.</text>
</comment>
<dbReference type="Gene3D" id="2.40.240.20">
    <property type="entry name" value="Hypothetical PUA domain-like, domain 1"/>
    <property type="match status" value="1"/>
</dbReference>
<accession>A0A939BME2</accession>
<protein>
    <recommendedName>
        <fullName evidence="4 12">Ribosomal RNA small subunit methyltransferase E</fullName>
        <ecNumber evidence="3 12">2.1.1.193</ecNumber>
    </recommendedName>
</protein>
<dbReference type="EC" id="2.1.1.193" evidence="3 12"/>
<dbReference type="PANTHER" id="PTHR30027:SF3">
    <property type="entry name" value="16S RRNA (URACIL(1498)-N(3))-METHYLTRANSFERASE"/>
    <property type="match status" value="1"/>
</dbReference>
<evidence type="ECO:0000256" key="5">
    <source>
        <dbReference type="ARBA" id="ARBA00022490"/>
    </source>
</evidence>
<dbReference type="SUPFAM" id="SSF75217">
    <property type="entry name" value="alpha/beta knot"/>
    <property type="match status" value="1"/>
</dbReference>
<evidence type="ECO:0000256" key="12">
    <source>
        <dbReference type="PIRNR" id="PIRNR015601"/>
    </source>
</evidence>
<dbReference type="GO" id="GO:0070475">
    <property type="term" value="P:rRNA base methylation"/>
    <property type="evidence" value="ECO:0007669"/>
    <property type="project" value="TreeGrafter"/>
</dbReference>
<keyword evidence="7 12" id="KW-0489">Methyltransferase</keyword>
<name>A0A939BME2_9FIRM</name>
<comment type="subcellular location">
    <subcellularLocation>
        <location evidence="1 12">Cytoplasm</location>
    </subcellularLocation>
</comment>
<dbReference type="PIRSF" id="PIRSF015601">
    <property type="entry name" value="MTase_slr0722"/>
    <property type="match status" value="1"/>
</dbReference>
<organism evidence="15 16">
    <name type="scientific">Halanaerobacter jeridensis</name>
    <dbReference type="NCBI Taxonomy" id="706427"/>
    <lineage>
        <taxon>Bacteria</taxon>
        <taxon>Bacillati</taxon>
        <taxon>Bacillota</taxon>
        <taxon>Clostridia</taxon>
        <taxon>Halanaerobiales</taxon>
        <taxon>Halobacteroidaceae</taxon>
        <taxon>Halanaerobacter</taxon>
    </lineage>
</organism>
<dbReference type="Pfam" id="PF20260">
    <property type="entry name" value="PUA_4"/>
    <property type="match status" value="1"/>
</dbReference>
<sequence length="249" mass="27720">MNHFFVEPEDIRGDLVIIRGQDVKHITRSLRLQPGDEITVADGLENKYLVELTATNDKLVEGEIKKELEVDAESDINVTLLQGLPKSKKMDLIVRKCTELGIDKVIPMETDHTVVKLSSSKAEKRKKRWQKIAKSAAKQSKRTRIPLVEDVINFESGLELVADYDLAVMPWVAEEKQGLKDIIQQQNTKEIEDVLIIIGPEGGFSPQEVASAREEGVQPVLLGPRTLRTETAGLAVLTMLLYELGDLGG</sequence>
<dbReference type="SUPFAM" id="SSF88697">
    <property type="entry name" value="PUA domain-like"/>
    <property type="match status" value="1"/>
</dbReference>
<keyword evidence="16" id="KW-1185">Reference proteome</keyword>
<dbReference type="Gene3D" id="3.40.1280.10">
    <property type="match status" value="1"/>
</dbReference>
<reference evidence="15" key="1">
    <citation type="submission" date="2021-01" db="EMBL/GenBank/DDBJ databases">
        <title>Genomic Encyclopedia of Type Strains, Phase IV (KMG-IV): sequencing the most valuable type-strain genomes for metagenomic binning, comparative biology and taxonomic classification.</title>
        <authorList>
            <person name="Goeker M."/>
        </authorList>
    </citation>
    <scope>NUCLEOTIDE SEQUENCE</scope>
    <source>
        <strain evidence="15">DSM 23230</strain>
    </source>
</reference>
<evidence type="ECO:0000313" key="15">
    <source>
        <dbReference type="EMBL" id="MBM7556235.1"/>
    </source>
</evidence>
<comment type="catalytic activity">
    <reaction evidence="11 12">
        <text>uridine(1498) in 16S rRNA + S-adenosyl-L-methionine = N(3)-methyluridine(1498) in 16S rRNA + S-adenosyl-L-homocysteine + H(+)</text>
        <dbReference type="Rhea" id="RHEA:42920"/>
        <dbReference type="Rhea" id="RHEA-COMP:10283"/>
        <dbReference type="Rhea" id="RHEA-COMP:10284"/>
        <dbReference type="ChEBI" id="CHEBI:15378"/>
        <dbReference type="ChEBI" id="CHEBI:57856"/>
        <dbReference type="ChEBI" id="CHEBI:59789"/>
        <dbReference type="ChEBI" id="CHEBI:65315"/>
        <dbReference type="ChEBI" id="CHEBI:74502"/>
        <dbReference type="EC" id="2.1.1.193"/>
    </reaction>
</comment>
<dbReference type="InterPro" id="IPR046887">
    <property type="entry name" value="RsmE_PUA-like"/>
</dbReference>
<gene>
    <name evidence="15" type="ORF">JOC47_001071</name>
</gene>
<keyword evidence="6 12" id="KW-0698">rRNA processing</keyword>
<dbReference type="CDD" id="cd18084">
    <property type="entry name" value="RsmE-like"/>
    <property type="match status" value="1"/>
</dbReference>
<comment type="similarity">
    <text evidence="2 12">Belongs to the RNA methyltransferase RsmE family.</text>
</comment>
<evidence type="ECO:0000256" key="2">
    <source>
        <dbReference type="ARBA" id="ARBA00005528"/>
    </source>
</evidence>
<dbReference type="NCBIfam" id="NF008692">
    <property type="entry name" value="PRK11713.1-5"/>
    <property type="match status" value="1"/>
</dbReference>
<feature type="domain" description="Ribosomal RNA small subunit methyltransferase E methyltransferase" evidence="13">
    <location>
        <begin position="73"/>
        <end position="240"/>
    </location>
</feature>
<dbReference type="Pfam" id="PF04452">
    <property type="entry name" value="Methyltrans_RNA"/>
    <property type="match status" value="1"/>
</dbReference>
<evidence type="ECO:0000256" key="4">
    <source>
        <dbReference type="ARBA" id="ARBA00013673"/>
    </source>
</evidence>
<evidence type="ECO:0000259" key="13">
    <source>
        <dbReference type="Pfam" id="PF04452"/>
    </source>
</evidence>
<evidence type="ECO:0000256" key="9">
    <source>
        <dbReference type="ARBA" id="ARBA00022691"/>
    </source>
</evidence>
<dbReference type="GO" id="GO:0070042">
    <property type="term" value="F:rRNA (uridine-N3-)-methyltransferase activity"/>
    <property type="evidence" value="ECO:0007669"/>
    <property type="project" value="TreeGrafter"/>
</dbReference>
<keyword evidence="5 12" id="KW-0963">Cytoplasm</keyword>
<proteinExistence type="inferred from homology"/>
<evidence type="ECO:0000256" key="10">
    <source>
        <dbReference type="ARBA" id="ARBA00025699"/>
    </source>
</evidence>
<evidence type="ECO:0000313" key="16">
    <source>
        <dbReference type="Proteomes" id="UP000774000"/>
    </source>
</evidence>
<dbReference type="NCBIfam" id="TIGR00046">
    <property type="entry name" value="RsmE family RNA methyltransferase"/>
    <property type="match status" value="1"/>
</dbReference>
<evidence type="ECO:0000256" key="3">
    <source>
        <dbReference type="ARBA" id="ARBA00012328"/>
    </source>
</evidence>
<dbReference type="Proteomes" id="UP000774000">
    <property type="component" value="Unassembled WGS sequence"/>
</dbReference>
<evidence type="ECO:0000256" key="11">
    <source>
        <dbReference type="ARBA" id="ARBA00047944"/>
    </source>
</evidence>
<dbReference type="InterPro" id="IPR046886">
    <property type="entry name" value="RsmE_MTase_dom"/>
</dbReference>
<comment type="caution">
    <text evidence="15">The sequence shown here is derived from an EMBL/GenBank/DDBJ whole genome shotgun (WGS) entry which is preliminary data.</text>
</comment>
<feature type="domain" description="Ribosomal RNA small subunit methyltransferase E PUA-like" evidence="14">
    <location>
        <begin position="18"/>
        <end position="64"/>
    </location>
</feature>
<dbReference type="RefSeq" id="WP_204700957.1">
    <property type="nucleotide sequence ID" value="NZ_JAFBDQ010000004.1"/>
</dbReference>
<dbReference type="InterPro" id="IPR015947">
    <property type="entry name" value="PUA-like_sf"/>
</dbReference>
<dbReference type="InterPro" id="IPR006700">
    <property type="entry name" value="RsmE"/>
</dbReference>
<dbReference type="AlphaFoldDB" id="A0A939BME2"/>
<evidence type="ECO:0000256" key="8">
    <source>
        <dbReference type="ARBA" id="ARBA00022679"/>
    </source>
</evidence>
<dbReference type="InterPro" id="IPR029028">
    <property type="entry name" value="Alpha/beta_knot_MTases"/>
</dbReference>
<evidence type="ECO:0000256" key="6">
    <source>
        <dbReference type="ARBA" id="ARBA00022552"/>
    </source>
</evidence>
<dbReference type="EMBL" id="JAFBDQ010000004">
    <property type="protein sequence ID" value="MBM7556235.1"/>
    <property type="molecule type" value="Genomic_DNA"/>
</dbReference>